<name>A0ABU9Y0N1_9SPHN</name>
<comment type="caution">
    <text evidence="2">The sequence shown here is derived from an EMBL/GenBank/DDBJ whole genome shotgun (WGS) entry which is preliminary data.</text>
</comment>
<reference evidence="2 3" key="1">
    <citation type="submission" date="2024-05" db="EMBL/GenBank/DDBJ databases">
        <authorList>
            <person name="Liu Q."/>
            <person name="Xin Y.-H."/>
        </authorList>
    </citation>
    <scope>NUCLEOTIDE SEQUENCE [LARGE SCALE GENOMIC DNA]</scope>
    <source>
        <strain evidence="2 3">CGMCC 1.10181</strain>
    </source>
</reference>
<evidence type="ECO:0000313" key="2">
    <source>
        <dbReference type="EMBL" id="MEN2789370.1"/>
    </source>
</evidence>
<dbReference type="Proteomes" id="UP001419910">
    <property type="component" value="Unassembled WGS sequence"/>
</dbReference>
<evidence type="ECO:0000313" key="3">
    <source>
        <dbReference type="Proteomes" id="UP001419910"/>
    </source>
</evidence>
<organism evidence="2 3">
    <name type="scientific">Sphingomonas oligophenolica</name>
    <dbReference type="NCBI Taxonomy" id="301154"/>
    <lineage>
        <taxon>Bacteria</taxon>
        <taxon>Pseudomonadati</taxon>
        <taxon>Pseudomonadota</taxon>
        <taxon>Alphaproteobacteria</taxon>
        <taxon>Sphingomonadales</taxon>
        <taxon>Sphingomonadaceae</taxon>
        <taxon>Sphingomonas</taxon>
    </lineage>
</organism>
<sequence>MQLDLEILTGGTRPATYDEVDEAFLHAIRAIAPERLHEFTAVTEPAHRPLQRVDTVPPAASADEDALSNRDRTPQGGGPASAASDPARQPFTRVDFGSPQAAPQFQPAVFNKGGQGDDPGSHGAGGPGRGGPYSSLISQQEGGLSTPFTGMGDAFVRALVERRERLAQELRDMPSDGLNATANLMRGSRARDLTPNEYKMISDAFPGMIDLSDVKIVKGPGLNPTAYAAFKFGGNPAYTEGNTVYINPNATSNGVPYYAPDLSRTPPRY</sequence>
<evidence type="ECO:0000256" key="1">
    <source>
        <dbReference type="SAM" id="MobiDB-lite"/>
    </source>
</evidence>
<feature type="compositionally biased region" description="Polar residues" evidence="1">
    <location>
        <begin position="135"/>
        <end position="146"/>
    </location>
</feature>
<proteinExistence type="predicted"/>
<gene>
    <name evidence="2" type="ORF">ABC974_07030</name>
</gene>
<feature type="compositionally biased region" description="Gly residues" evidence="1">
    <location>
        <begin position="113"/>
        <end position="131"/>
    </location>
</feature>
<protein>
    <submittedName>
        <fullName evidence="2">Uncharacterized protein</fullName>
    </submittedName>
</protein>
<accession>A0ABU9Y0N1</accession>
<feature type="region of interest" description="Disordered" evidence="1">
    <location>
        <begin position="42"/>
        <end position="146"/>
    </location>
</feature>
<keyword evidence="3" id="KW-1185">Reference proteome</keyword>
<dbReference type="EMBL" id="JBDIME010000004">
    <property type="protein sequence ID" value="MEN2789370.1"/>
    <property type="molecule type" value="Genomic_DNA"/>
</dbReference>
<dbReference type="RefSeq" id="WP_343887328.1">
    <property type="nucleotide sequence ID" value="NZ_BAAAEH010000002.1"/>
</dbReference>